<feature type="transmembrane region" description="Helical" evidence="2">
    <location>
        <begin position="161"/>
        <end position="180"/>
    </location>
</feature>
<evidence type="ECO:0000256" key="1">
    <source>
        <dbReference type="SAM" id="MobiDB-lite"/>
    </source>
</evidence>
<protein>
    <submittedName>
        <fullName evidence="5">Aste57867_9530 protein</fullName>
    </submittedName>
</protein>
<evidence type="ECO:0000256" key="3">
    <source>
        <dbReference type="SAM" id="SignalP"/>
    </source>
</evidence>
<evidence type="ECO:0000313" key="4">
    <source>
        <dbReference type="EMBL" id="KAF0699937.1"/>
    </source>
</evidence>
<evidence type="ECO:0000313" key="5">
    <source>
        <dbReference type="EMBL" id="VFT86409.1"/>
    </source>
</evidence>
<feature type="chain" id="PRO_5036355430" evidence="3">
    <location>
        <begin position="19"/>
        <end position="231"/>
    </location>
</feature>
<feature type="region of interest" description="Disordered" evidence="1">
    <location>
        <begin position="184"/>
        <end position="231"/>
    </location>
</feature>
<dbReference type="EMBL" id="VJMH01005146">
    <property type="protein sequence ID" value="KAF0699937.1"/>
    <property type="molecule type" value="Genomic_DNA"/>
</dbReference>
<reference evidence="4" key="2">
    <citation type="submission" date="2019-06" db="EMBL/GenBank/DDBJ databases">
        <title>Genomics analysis of Aphanomyces spp. identifies a new class of oomycete effector associated with host adaptation.</title>
        <authorList>
            <person name="Gaulin E."/>
        </authorList>
    </citation>
    <scope>NUCLEOTIDE SEQUENCE</scope>
    <source>
        <strain evidence="4">CBS 578.67</strain>
    </source>
</reference>
<proteinExistence type="predicted"/>
<dbReference type="EMBL" id="CAADRA010005167">
    <property type="protein sequence ID" value="VFT86409.1"/>
    <property type="molecule type" value="Genomic_DNA"/>
</dbReference>
<dbReference type="Proteomes" id="UP000332933">
    <property type="component" value="Unassembled WGS sequence"/>
</dbReference>
<keyword evidence="3" id="KW-0732">Signal</keyword>
<keyword evidence="6" id="KW-1185">Reference proteome</keyword>
<keyword evidence="2" id="KW-1133">Transmembrane helix</keyword>
<evidence type="ECO:0000313" key="6">
    <source>
        <dbReference type="Proteomes" id="UP000332933"/>
    </source>
</evidence>
<gene>
    <name evidence="5" type="primary">Aste57867_9530</name>
    <name evidence="4" type="ORF">As57867_009493</name>
    <name evidence="5" type="ORF">ASTE57867_9530</name>
</gene>
<keyword evidence="2" id="KW-0812">Transmembrane</keyword>
<name>A0A485KN13_9STRA</name>
<sequence>MMQRVVFAAVCAAALVSADNSQPFRRWASNPCVDVEGGARFCFDSQHPCGGSSFGECPKAGTIATGRCSEETPSFTNDGPNEGRCVLKVDTQCVKRSVEYVCAYTGNPQAGPQSGQLPPVQVLQLPSHPVVTDEPVVHSAGVQSEAASATKGDSSSTNTNAIAIGAGAVAAVAVVAFLAYRKRNSPHKTDDDDKLVTPAAPHPEAAPAPNLLGSGPLTPTLETGKSKIFSV</sequence>
<organism evidence="5 6">
    <name type="scientific">Aphanomyces stellatus</name>
    <dbReference type="NCBI Taxonomy" id="120398"/>
    <lineage>
        <taxon>Eukaryota</taxon>
        <taxon>Sar</taxon>
        <taxon>Stramenopiles</taxon>
        <taxon>Oomycota</taxon>
        <taxon>Saprolegniomycetes</taxon>
        <taxon>Saprolegniales</taxon>
        <taxon>Verrucalvaceae</taxon>
        <taxon>Aphanomyces</taxon>
    </lineage>
</organism>
<dbReference type="AlphaFoldDB" id="A0A485KN13"/>
<evidence type="ECO:0000256" key="2">
    <source>
        <dbReference type="SAM" id="Phobius"/>
    </source>
</evidence>
<accession>A0A485KN13</accession>
<keyword evidence="2" id="KW-0472">Membrane</keyword>
<feature type="signal peptide" evidence="3">
    <location>
        <begin position="1"/>
        <end position="18"/>
    </location>
</feature>
<reference evidence="5 6" key="1">
    <citation type="submission" date="2019-03" db="EMBL/GenBank/DDBJ databases">
        <authorList>
            <person name="Gaulin E."/>
            <person name="Dumas B."/>
        </authorList>
    </citation>
    <scope>NUCLEOTIDE SEQUENCE [LARGE SCALE GENOMIC DNA]</scope>
    <source>
        <strain evidence="5">CBS 568.67</strain>
    </source>
</reference>
<dbReference type="OrthoDB" id="77135at2759"/>